<name>A0A150HVV0_9GAMM</name>
<evidence type="ECO:0000313" key="4">
    <source>
        <dbReference type="Proteomes" id="UP000075680"/>
    </source>
</evidence>
<reference evidence="3 4" key="1">
    <citation type="journal article" date="2016" name="Sci. Rep.">
        <title>Genomic and phenotypic characterization of the species Acinetobacter venetianus.</title>
        <authorList>
            <person name="Fondi M."/>
            <person name="Maida I."/>
            <person name="Perrin E."/>
            <person name="Orlandini V."/>
            <person name="La Torre L."/>
            <person name="Bosi E."/>
            <person name="Negroni A."/>
            <person name="Zanaroli G."/>
            <person name="Fava F."/>
            <person name="Decorosi F."/>
            <person name="Giovannetti L."/>
            <person name="Viti C."/>
            <person name="Vaneechoutte M."/>
            <person name="Dijkshoorn L."/>
            <person name="Fani R."/>
        </authorList>
    </citation>
    <scope>NUCLEOTIDE SEQUENCE [LARGE SCALE GENOMIC DNA]</scope>
    <source>
        <strain evidence="3 4">LUH5627</strain>
    </source>
</reference>
<evidence type="ECO:0000256" key="2">
    <source>
        <dbReference type="SAM" id="Phobius"/>
    </source>
</evidence>
<evidence type="ECO:0000313" key="3">
    <source>
        <dbReference type="EMBL" id="KXZ71153.1"/>
    </source>
</evidence>
<keyword evidence="2" id="KW-0472">Membrane</keyword>
<dbReference type="EMBL" id="JRUE01000111">
    <property type="protein sequence ID" value="KXZ71153.1"/>
    <property type="molecule type" value="Genomic_DNA"/>
</dbReference>
<sequence>MIIPRYWAEAKTKMKFEGRQYTIKRFGWSDQNLEAAQQHAEQRVAEATEQLKKDKEIRRFDHKVAYNGAEGLPIREEIIAQQDDVIITRNSYGALCLNTPDVLFADVDLIHHPSSKLATTVFLTLLSLSSLCAIYMSSWWIFGFGCVITLFVTGLISKWLFHIQSKFTGTPAQRALGKIRHFSQQHPDWHLRVYRTPNGYRILVMHQTFDPRGEQAQNLFQAISTDSCYVLMCKNQNCFRARISPKPWRIGVERLRQGIWPIQQERIAQRADWVQNYQQHAQNYASCRFVEQFGHQLSHPKAKRVQLLHDQYCKSDTQLEIA</sequence>
<comment type="caution">
    <text evidence="3">The sequence shown here is derived from an EMBL/GenBank/DDBJ whole genome shotgun (WGS) entry which is preliminary data.</text>
</comment>
<proteinExistence type="predicted"/>
<organism evidence="3 4">
    <name type="scientific">Acinetobacter venetianus</name>
    <dbReference type="NCBI Taxonomy" id="52133"/>
    <lineage>
        <taxon>Bacteria</taxon>
        <taxon>Pseudomonadati</taxon>
        <taxon>Pseudomonadota</taxon>
        <taxon>Gammaproteobacteria</taxon>
        <taxon>Moraxellales</taxon>
        <taxon>Moraxellaceae</taxon>
        <taxon>Acinetobacter</taxon>
    </lineage>
</organism>
<keyword evidence="2" id="KW-0812">Transmembrane</keyword>
<dbReference type="PATRIC" id="fig|52133.18.peg.1244"/>
<keyword evidence="1" id="KW-0175">Coiled coil</keyword>
<keyword evidence="2" id="KW-1133">Transmembrane helix</keyword>
<accession>A0A150HVV0</accession>
<evidence type="ECO:0000256" key="1">
    <source>
        <dbReference type="SAM" id="Coils"/>
    </source>
</evidence>
<gene>
    <name evidence="3" type="ORF">AVENLUH5627_01197</name>
</gene>
<feature type="transmembrane region" description="Helical" evidence="2">
    <location>
        <begin position="142"/>
        <end position="161"/>
    </location>
</feature>
<dbReference type="AlphaFoldDB" id="A0A150HVV0"/>
<protein>
    <recommendedName>
        <fullName evidence="5">Transmembrane protein</fullName>
    </recommendedName>
</protein>
<evidence type="ECO:0008006" key="5">
    <source>
        <dbReference type="Google" id="ProtNLM"/>
    </source>
</evidence>
<dbReference type="Proteomes" id="UP000075680">
    <property type="component" value="Unassembled WGS sequence"/>
</dbReference>
<dbReference type="RefSeq" id="WP_061518460.1">
    <property type="nucleotide sequence ID" value="NZ_JRUE01000111.1"/>
</dbReference>
<feature type="coiled-coil region" evidence="1">
    <location>
        <begin position="30"/>
        <end position="57"/>
    </location>
</feature>